<accession>A0A7J3SL09</accession>
<dbReference type="Gene3D" id="2.40.110.10">
    <property type="entry name" value="Butyryl-CoA Dehydrogenase, subunit A, domain 2"/>
    <property type="match status" value="1"/>
</dbReference>
<dbReference type="InterPro" id="IPR006089">
    <property type="entry name" value="Acyl-CoA_DH_CS"/>
</dbReference>
<dbReference type="InterPro" id="IPR036250">
    <property type="entry name" value="AcylCo_DH-like_C"/>
</dbReference>
<evidence type="ECO:0000256" key="1">
    <source>
        <dbReference type="ARBA" id="ARBA00001974"/>
    </source>
</evidence>
<evidence type="ECO:0000256" key="5">
    <source>
        <dbReference type="ARBA" id="ARBA00023002"/>
    </source>
</evidence>
<dbReference type="InterPro" id="IPR046373">
    <property type="entry name" value="Acyl-CoA_Oxase/DH_mid-dom_sf"/>
</dbReference>
<keyword evidence="3 6" id="KW-0285">Flavoprotein</keyword>
<name>A0A7J3SL09_9CREN</name>
<protein>
    <submittedName>
        <fullName evidence="10">Acyl-CoA dehydrogenase</fullName>
    </submittedName>
</protein>
<sequence length="382" mass="41493">MVEYPYFEESHKDVRDVARSAAEEFKEKAPEADEKEDFTIIERNLKRLGELGLLGLRIPPEYGGAGMDVRSYVIALEELAKVCASTALSYDAHVLAADSILIGGTEEQKKKYLPQLSKDKIGAFALSEPMAGSDAAALRATAELKDGKYVLRGEKHFITNGKIADVIVVYAKTDPSKGAKGISAFIVEKGMPGLKIGKVESKMGVRGSPTTQIFLDGVELPKDNLLGKENEGFKIAMSTLDIGRIAVAAQSLGISKAAFEVASKYAKERVQFGQPIINFQAIQFMLADMYVKIKASEGLTYYAAWIADKGERATLPASVAKLYASEAALEITDKAIQILGGVGYTRDYPVERMHRDAKVMTIGEGSSEIQRLVIARNALSLK</sequence>
<reference evidence="10" key="1">
    <citation type="journal article" date="2020" name="mSystems">
        <title>Genome- and Community-Level Interaction Insights into Carbon Utilization and Element Cycling Functions of Hydrothermarchaeota in Hydrothermal Sediment.</title>
        <authorList>
            <person name="Zhou Z."/>
            <person name="Liu Y."/>
            <person name="Xu W."/>
            <person name="Pan J."/>
            <person name="Luo Z.H."/>
            <person name="Li M."/>
        </authorList>
    </citation>
    <scope>NUCLEOTIDE SEQUENCE [LARGE SCALE GENOMIC DNA]</scope>
    <source>
        <strain evidence="10">SpSt-885</strain>
    </source>
</reference>
<dbReference type="PROSITE" id="PS00073">
    <property type="entry name" value="ACYL_COA_DH_2"/>
    <property type="match status" value="1"/>
</dbReference>
<feature type="domain" description="Acyl-CoA oxidase/dehydrogenase middle" evidence="8">
    <location>
        <begin position="123"/>
        <end position="218"/>
    </location>
</feature>
<dbReference type="PANTHER" id="PTHR43884">
    <property type="entry name" value="ACYL-COA DEHYDROGENASE"/>
    <property type="match status" value="1"/>
</dbReference>
<keyword evidence="4 6" id="KW-0274">FAD</keyword>
<dbReference type="PANTHER" id="PTHR43884:SF12">
    <property type="entry name" value="ISOVALERYL-COA DEHYDROGENASE, MITOCHONDRIAL-RELATED"/>
    <property type="match status" value="1"/>
</dbReference>
<comment type="cofactor">
    <cofactor evidence="1 6">
        <name>FAD</name>
        <dbReference type="ChEBI" id="CHEBI:57692"/>
    </cofactor>
</comment>
<organism evidence="10">
    <name type="scientific">Fervidicoccus fontis</name>
    <dbReference type="NCBI Taxonomy" id="683846"/>
    <lineage>
        <taxon>Archaea</taxon>
        <taxon>Thermoproteota</taxon>
        <taxon>Thermoprotei</taxon>
        <taxon>Fervidicoccales</taxon>
        <taxon>Fervidicoccaceae</taxon>
        <taxon>Fervidicoccus</taxon>
    </lineage>
</organism>
<feature type="domain" description="Acyl-CoA dehydrogenase/oxidase N-terminal" evidence="9">
    <location>
        <begin position="9"/>
        <end position="117"/>
    </location>
</feature>
<dbReference type="Gene3D" id="1.10.540.10">
    <property type="entry name" value="Acyl-CoA dehydrogenase/oxidase, N-terminal domain"/>
    <property type="match status" value="1"/>
</dbReference>
<evidence type="ECO:0000313" key="10">
    <source>
        <dbReference type="EMBL" id="HGZ60023.1"/>
    </source>
</evidence>
<dbReference type="Pfam" id="PF00441">
    <property type="entry name" value="Acyl-CoA_dh_1"/>
    <property type="match status" value="1"/>
</dbReference>
<evidence type="ECO:0000259" key="8">
    <source>
        <dbReference type="Pfam" id="PF02770"/>
    </source>
</evidence>
<dbReference type="EMBL" id="DTLS01000063">
    <property type="protein sequence ID" value="HGZ60023.1"/>
    <property type="molecule type" value="Genomic_DNA"/>
</dbReference>
<evidence type="ECO:0000256" key="6">
    <source>
        <dbReference type="RuleBase" id="RU362125"/>
    </source>
</evidence>
<dbReference type="SUPFAM" id="SSF56645">
    <property type="entry name" value="Acyl-CoA dehydrogenase NM domain-like"/>
    <property type="match status" value="1"/>
</dbReference>
<dbReference type="FunFam" id="2.40.110.10:FF:000001">
    <property type="entry name" value="Acyl-CoA dehydrogenase, mitochondrial"/>
    <property type="match status" value="1"/>
</dbReference>
<keyword evidence="5 6" id="KW-0560">Oxidoreductase</keyword>
<dbReference type="InterPro" id="IPR009075">
    <property type="entry name" value="AcylCo_DH/oxidase_C"/>
</dbReference>
<dbReference type="Gene3D" id="1.20.140.10">
    <property type="entry name" value="Butyryl-CoA Dehydrogenase, subunit A, domain 3"/>
    <property type="match status" value="1"/>
</dbReference>
<proteinExistence type="inferred from homology"/>
<dbReference type="SUPFAM" id="SSF47203">
    <property type="entry name" value="Acyl-CoA dehydrogenase C-terminal domain-like"/>
    <property type="match status" value="1"/>
</dbReference>
<dbReference type="GO" id="GO:0050660">
    <property type="term" value="F:flavin adenine dinucleotide binding"/>
    <property type="evidence" value="ECO:0007669"/>
    <property type="project" value="InterPro"/>
</dbReference>
<dbReference type="PROSITE" id="PS00072">
    <property type="entry name" value="ACYL_COA_DH_1"/>
    <property type="match status" value="1"/>
</dbReference>
<gene>
    <name evidence="10" type="ORF">ENW83_02300</name>
</gene>
<feature type="domain" description="Acyl-CoA dehydrogenase/oxidase C-terminal" evidence="7">
    <location>
        <begin position="230"/>
        <end position="378"/>
    </location>
</feature>
<comment type="caution">
    <text evidence="10">The sequence shown here is derived from an EMBL/GenBank/DDBJ whole genome shotgun (WGS) entry which is preliminary data.</text>
</comment>
<evidence type="ECO:0000259" key="7">
    <source>
        <dbReference type="Pfam" id="PF00441"/>
    </source>
</evidence>
<dbReference type="InterPro" id="IPR013786">
    <property type="entry name" value="AcylCoA_DH/ox_N"/>
</dbReference>
<dbReference type="GO" id="GO:0003995">
    <property type="term" value="F:acyl-CoA dehydrogenase activity"/>
    <property type="evidence" value="ECO:0007669"/>
    <property type="project" value="InterPro"/>
</dbReference>
<dbReference type="InterPro" id="IPR009100">
    <property type="entry name" value="AcylCoA_DH/oxidase_NM_dom_sf"/>
</dbReference>
<evidence type="ECO:0000256" key="2">
    <source>
        <dbReference type="ARBA" id="ARBA00009347"/>
    </source>
</evidence>
<comment type="similarity">
    <text evidence="2 6">Belongs to the acyl-CoA dehydrogenase family.</text>
</comment>
<evidence type="ECO:0000256" key="4">
    <source>
        <dbReference type="ARBA" id="ARBA00022827"/>
    </source>
</evidence>
<dbReference type="PIRSF" id="PIRSF016578">
    <property type="entry name" value="HsaA"/>
    <property type="match status" value="1"/>
</dbReference>
<evidence type="ECO:0000259" key="9">
    <source>
        <dbReference type="Pfam" id="PF02771"/>
    </source>
</evidence>
<dbReference type="Pfam" id="PF02771">
    <property type="entry name" value="Acyl-CoA_dh_N"/>
    <property type="match status" value="1"/>
</dbReference>
<dbReference type="InterPro" id="IPR037069">
    <property type="entry name" value="AcylCoA_DH/ox_N_sf"/>
</dbReference>
<dbReference type="InterPro" id="IPR006091">
    <property type="entry name" value="Acyl-CoA_Oxase/DH_mid-dom"/>
</dbReference>
<dbReference type="FunFam" id="1.20.140.10:FF:000004">
    <property type="entry name" value="Acyl-CoA dehydrogenase FadE25"/>
    <property type="match status" value="1"/>
</dbReference>
<dbReference type="FunFam" id="1.10.540.10:FF:000026">
    <property type="entry name" value="Acyl-CoA dehydrogenase medium chain"/>
    <property type="match status" value="1"/>
</dbReference>
<dbReference type="AlphaFoldDB" id="A0A7J3SL09"/>
<evidence type="ECO:0000256" key="3">
    <source>
        <dbReference type="ARBA" id="ARBA00022630"/>
    </source>
</evidence>
<dbReference type="Pfam" id="PF02770">
    <property type="entry name" value="Acyl-CoA_dh_M"/>
    <property type="match status" value="1"/>
</dbReference>